<feature type="non-terminal residue" evidence="1">
    <location>
        <position position="63"/>
    </location>
</feature>
<protein>
    <submittedName>
        <fullName evidence="1">Uncharacterized protein</fullName>
    </submittedName>
</protein>
<reference evidence="1" key="1">
    <citation type="submission" date="2018-05" db="EMBL/GenBank/DDBJ databases">
        <authorList>
            <person name="Lanie J.A."/>
            <person name="Ng W.-L."/>
            <person name="Kazmierczak K.M."/>
            <person name="Andrzejewski T.M."/>
            <person name="Davidsen T.M."/>
            <person name="Wayne K.J."/>
            <person name="Tettelin H."/>
            <person name="Glass J.I."/>
            <person name="Rusch D."/>
            <person name="Podicherti R."/>
            <person name="Tsui H.-C.T."/>
            <person name="Winkler M.E."/>
        </authorList>
    </citation>
    <scope>NUCLEOTIDE SEQUENCE</scope>
</reference>
<organism evidence="1">
    <name type="scientific">marine metagenome</name>
    <dbReference type="NCBI Taxonomy" id="408172"/>
    <lineage>
        <taxon>unclassified sequences</taxon>
        <taxon>metagenomes</taxon>
        <taxon>ecological metagenomes</taxon>
    </lineage>
</organism>
<dbReference type="EMBL" id="UINC01040396">
    <property type="protein sequence ID" value="SVB40205.1"/>
    <property type="molecule type" value="Genomic_DNA"/>
</dbReference>
<proteinExistence type="predicted"/>
<feature type="non-terminal residue" evidence="1">
    <location>
        <position position="1"/>
    </location>
</feature>
<name>A0A382DPR4_9ZZZZ</name>
<sequence length="63" mass="7162">LSHGRLRARLLQGCSACHHWNLLHGRFLTISTRCCPLGLHIWALEYSGKKGSKLLENAIYFTI</sequence>
<dbReference type="AlphaFoldDB" id="A0A382DPR4"/>
<accession>A0A382DPR4</accession>
<evidence type="ECO:0000313" key="1">
    <source>
        <dbReference type="EMBL" id="SVB40205.1"/>
    </source>
</evidence>
<gene>
    <name evidence="1" type="ORF">METZ01_LOCUS193059</name>
</gene>